<comment type="function">
    <text evidence="12">Mutarotase that catalyzes the interconversion of beta-D-galactose and alpha-D-galactose during galactose metabolism. Beta-D-galactose is metabolized in the liver into glucose 1-phosphate, the primary metabolic fuel, by the action of four enzymes that constitute the Leloir pathway: GALM, GALK1 (galactokinase), GALT (galactose-1-phosphate uridylyltransferase) and GALE (UDP-galactose-4'-epimerase). Involved in the maintenance of the equilibrium between the beta- and alpha-anomers of galactose, therefore ensuring a sufficient supply of the alpha-anomer for GALK1. Also active on D-glucose although shows a preference for galactose over glucose.</text>
</comment>
<dbReference type="Gene3D" id="2.70.98.10">
    <property type="match status" value="1"/>
</dbReference>
<evidence type="ECO:0000313" key="17">
    <source>
        <dbReference type="EMBL" id="KDR14666.1"/>
    </source>
</evidence>
<reference evidence="17 18" key="1">
    <citation type="journal article" date="2014" name="Nat. Commun.">
        <title>Molecular traces of alternative social organization in a termite genome.</title>
        <authorList>
            <person name="Terrapon N."/>
            <person name="Li C."/>
            <person name="Robertson H.M."/>
            <person name="Ji L."/>
            <person name="Meng X."/>
            <person name="Booth W."/>
            <person name="Chen Z."/>
            <person name="Childers C.P."/>
            <person name="Glastad K.M."/>
            <person name="Gokhale K."/>
            <person name="Gowin J."/>
            <person name="Gronenberg W."/>
            <person name="Hermansen R.A."/>
            <person name="Hu H."/>
            <person name="Hunt B.G."/>
            <person name="Huylmans A.K."/>
            <person name="Khalil S.M."/>
            <person name="Mitchell R.D."/>
            <person name="Munoz-Torres M.C."/>
            <person name="Mustard J.A."/>
            <person name="Pan H."/>
            <person name="Reese J.T."/>
            <person name="Scharf M.E."/>
            <person name="Sun F."/>
            <person name="Vogel H."/>
            <person name="Xiao J."/>
            <person name="Yang W."/>
            <person name="Yang Z."/>
            <person name="Yang Z."/>
            <person name="Zhou J."/>
            <person name="Zhu J."/>
            <person name="Brent C.S."/>
            <person name="Elsik C.G."/>
            <person name="Goodisman M.A."/>
            <person name="Liberles D.A."/>
            <person name="Roe R.M."/>
            <person name="Vargo E.L."/>
            <person name="Vilcinskas A."/>
            <person name="Wang J."/>
            <person name="Bornberg-Bauer E."/>
            <person name="Korb J."/>
            <person name="Zhang G."/>
            <person name="Liebig J."/>
        </authorList>
    </citation>
    <scope>NUCLEOTIDE SEQUENCE [LARGE SCALE GENOMIC DNA]</scope>
    <source>
        <tissue evidence="17">Whole organism</tissue>
    </source>
</reference>
<feature type="binding site" evidence="16">
    <location>
        <begin position="204"/>
        <end position="206"/>
    </location>
    <ligand>
        <name>beta-D-galactose</name>
        <dbReference type="ChEBI" id="CHEBI:27667"/>
    </ligand>
</feature>
<dbReference type="UniPathway" id="UPA00214"/>
<dbReference type="GO" id="GO:0005737">
    <property type="term" value="C:cytoplasm"/>
    <property type="evidence" value="ECO:0007669"/>
    <property type="project" value="UniProtKB-SubCell"/>
</dbReference>
<dbReference type="Proteomes" id="UP000027135">
    <property type="component" value="Unassembled WGS sequence"/>
</dbReference>
<dbReference type="SUPFAM" id="SSF74650">
    <property type="entry name" value="Galactose mutarotase-like"/>
    <property type="match status" value="1"/>
</dbReference>
<dbReference type="UniPathway" id="UPA00242"/>
<evidence type="ECO:0000256" key="7">
    <source>
        <dbReference type="ARBA" id="ARBA00011245"/>
    </source>
</evidence>
<dbReference type="PIRSF" id="PIRSF005096">
    <property type="entry name" value="GALM"/>
    <property type="match status" value="1"/>
</dbReference>
<dbReference type="OMA" id="LENDHGM"/>
<dbReference type="GO" id="GO:0004034">
    <property type="term" value="F:aldose 1-epimerase activity"/>
    <property type="evidence" value="ECO:0007669"/>
    <property type="project" value="UniProtKB-EC"/>
</dbReference>
<dbReference type="CDD" id="cd09019">
    <property type="entry name" value="galactose_mutarotase_like"/>
    <property type="match status" value="1"/>
</dbReference>
<dbReference type="FunFam" id="2.70.98.10:FF:000003">
    <property type="entry name" value="Aldose 1-epimerase"/>
    <property type="match status" value="1"/>
</dbReference>
<proteinExistence type="inferred from homology"/>
<dbReference type="InterPro" id="IPR018052">
    <property type="entry name" value="Ald1_epimerase_CS"/>
</dbReference>
<dbReference type="InterPro" id="IPR047215">
    <property type="entry name" value="Galactose_mutarotase-like"/>
</dbReference>
<dbReference type="AlphaFoldDB" id="A0A067R8C0"/>
<evidence type="ECO:0000256" key="1">
    <source>
        <dbReference type="ARBA" id="ARBA00001614"/>
    </source>
</evidence>
<evidence type="ECO:0000256" key="16">
    <source>
        <dbReference type="PIRSR" id="PIRSR005096-3"/>
    </source>
</evidence>
<dbReference type="Pfam" id="PF01263">
    <property type="entry name" value="Aldose_epim"/>
    <property type="match status" value="1"/>
</dbReference>
<dbReference type="InterPro" id="IPR008183">
    <property type="entry name" value="Aldose_1/G6P_1-epimerase"/>
</dbReference>
<keyword evidence="18" id="KW-1185">Reference proteome</keyword>
<dbReference type="FunCoup" id="A0A067R8C0">
    <property type="interactions" value="210"/>
</dbReference>
<gene>
    <name evidence="17" type="ORF">L798_10773</name>
</gene>
<dbReference type="InterPro" id="IPR015443">
    <property type="entry name" value="Aldose_1-epimerase"/>
</dbReference>
<evidence type="ECO:0000256" key="15">
    <source>
        <dbReference type="PIRSR" id="PIRSR005096-2"/>
    </source>
</evidence>
<dbReference type="NCBIfam" id="NF008277">
    <property type="entry name" value="PRK11055.1"/>
    <property type="match status" value="1"/>
</dbReference>
<keyword evidence="10 13" id="KW-0413">Isomerase</keyword>
<name>A0A067R8C0_ZOONE</name>
<evidence type="ECO:0000256" key="11">
    <source>
        <dbReference type="ARBA" id="ARBA00023277"/>
    </source>
</evidence>
<dbReference type="PANTHER" id="PTHR10091:SF0">
    <property type="entry name" value="GALACTOSE MUTAROTASE"/>
    <property type="match status" value="1"/>
</dbReference>
<evidence type="ECO:0000256" key="10">
    <source>
        <dbReference type="ARBA" id="ARBA00023235"/>
    </source>
</evidence>
<protein>
    <recommendedName>
        <fullName evidence="13">Aldose 1-epimerase</fullName>
        <ecNumber evidence="13">5.1.3.3</ecNumber>
    </recommendedName>
</protein>
<dbReference type="PROSITE" id="PS00545">
    <property type="entry name" value="ALDOSE_1_EPIMERASE"/>
    <property type="match status" value="1"/>
</dbReference>
<keyword evidence="9" id="KW-0597">Phosphoprotein</keyword>
<comment type="pathway">
    <text evidence="5 13">Carbohydrate metabolism; hexose metabolism.</text>
</comment>
<comment type="subcellular location">
    <subcellularLocation>
        <location evidence="3">Cytoplasm</location>
    </subcellularLocation>
</comment>
<dbReference type="InterPro" id="IPR014718">
    <property type="entry name" value="GH-type_carb-bd"/>
</dbReference>
<feature type="active site" description="Proton donor" evidence="14">
    <location>
        <position position="204"/>
    </location>
</feature>
<dbReference type="GO" id="GO:0030246">
    <property type="term" value="F:carbohydrate binding"/>
    <property type="evidence" value="ECO:0007669"/>
    <property type="project" value="InterPro"/>
</dbReference>
<dbReference type="eggNOG" id="KOG1604">
    <property type="taxonomic scope" value="Eukaryota"/>
</dbReference>
<feature type="binding site" evidence="16">
    <location>
        <begin position="108"/>
        <end position="109"/>
    </location>
    <ligand>
        <name>beta-D-galactose</name>
        <dbReference type="ChEBI" id="CHEBI:27667"/>
    </ligand>
</feature>
<dbReference type="EC" id="5.1.3.3" evidence="13"/>
<dbReference type="EMBL" id="KK852869">
    <property type="protein sequence ID" value="KDR14666.1"/>
    <property type="molecule type" value="Genomic_DNA"/>
</dbReference>
<evidence type="ECO:0000256" key="13">
    <source>
        <dbReference type="PIRNR" id="PIRNR005096"/>
    </source>
</evidence>
<dbReference type="GO" id="GO:0006006">
    <property type="term" value="P:glucose metabolic process"/>
    <property type="evidence" value="ECO:0007669"/>
    <property type="project" value="TreeGrafter"/>
</dbReference>
<sequence length="380" mass="41927">MFSNSCHDTIFQKKSGYCSDSSDVTLVEEIFGTLKDEAGKTETVRCFTLSNKNGMSVKIINYGATITSLNVPDRTGNVEDVVLGFDNMDGYEGSNNPYFGCIVGRVANRIGKGMFHLGGQEYNVTVNRGTYHLHGGKKGFDKALWSSHVDGNKVTFTYLSKCGEEGYPGNVLAQATYQLSSDNELILDMTATSTRPTPINLTNHSYFNLAGHNKGRNGVLEQTICINADRYTEVDHESIPTGDLRCLANTDMDLRVPRLLSDVVRATGGIDHNYCINQCSHGGLTFVARATHILTGRFMEVYSNQPGVQFYTANFLPDKSSGDKLVVGKNGANYMKHGAFCLETQNFPDAVNHRNFPNSILKPGYTYKHRVIYHFGVLNS</sequence>
<organism evidence="17 18">
    <name type="scientific">Zootermopsis nevadensis</name>
    <name type="common">Dampwood termite</name>
    <dbReference type="NCBI Taxonomy" id="136037"/>
    <lineage>
        <taxon>Eukaryota</taxon>
        <taxon>Metazoa</taxon>
        <taxon>Ecdysozoa</taxon>
        <taxon>Arthropoda</taxon>
        <taxon>Hexapoda</taxon>
        <taxon>Insecta</taxon>
        <taxon>Pterygota</taxon>
        <taxon>Neoptera</taxon>
        <taxon>Polyneoptera</taxon>
        <taxon>Dictyoptera</taxon>
        <taxon>Blattodea</taxon>
        <taxon>Blattoidea</taxon>
        <taxon>Termitoidae</taxon>
        <taxon>Termopsidae</taxon>
        <taxon>Zootermopsis</taxon>
    </lineage>
</organism>
<dbReference type="GO" id="GO:0033499">
    <property type="term" value="P:galactose catabolic process via UDP-galactose, Leloir pathway"/>
    <property type="evidence" value="ECO:0007669"/>
    <property type="project" value="TreeGrafter"/>
</dbReference>
<comment type="subunit">
    <text evidence="7">Monomer.</text>
</comment>
<dbReference type="InParanoid" id="A0A067R8C0"/>
<evidence type="ECO:0000256" key="12">
    <source>
        <dbReference type="ARBA" id="ARBA00045743"/>
    </source>
</evidence>
<evidence type="ECO:0000256" key="4">
    <source>
        <dbReference type="ARBA" id="ARBA00004947"/>
    </source>
</evidence>
<evidence type="ECO:0000256" key="3">
    <source>
        <dbReference type="ARBA" id="ARBA00004496"/>
    </source>
</evidence>
<evidence type="ECO:0000256" key="9">
    <source>
        <dbReference type="ARBA" id="ARBA00022553"/>
    </source>
</evidence>
<accession>A0A067R8C0</accession>
<evidence type="ECO:0000256" key="5">
    <source>
        <dbReference type="ARBA" id="ARBA00005028"/>
    </source>
</evidence>
<feature type="active site" description="Proton acceptor" evidence="14">
    <location>
        <position position="343"/>
    </location>
</feature>
<evidence type="ECO:0000256" key="8">
    <source>
        <dbReference type="ARBA" id="ARBA00022490"/>
    </source>
</evidence>
<comment type="pathway">
    <text evidence="4">Carbohydrate metabolism; galactose metabolism.</text>
</comment>
<dbReference type="PANTHER" id="PTHR10091">
    <property type="entry name" value="ALDOSE-1-EPIMERASE"/>
    <property type="match status" value="1"/>
</dbReference>
<evidence type="ECO:0000256" key="2">
    <source>
        <dbReference type="ARBA" id="ARBA00001712"/>
    </source>
</evidence>
<comment type="catalytic activity">
    <reaction evidence="2">
        <text>alpha-D-galactose = beta-D-galactose</text>
        <dbReference type="Rhea" id="RHEA:28675"/>
        <dbReference type="ChEBI" id="CHEBI:27667"/>
        <dbReference type="ChEBI" id="CHEBI:28061"/>
        <dbReference type="EC" id="5.1.3.3"/>
    </reaction>
    <physiologicalReaction direction="right-to-left" evidence="2">
        <dbReference type="Rhea" id="RHEA:28677"/>
    </physiologicalReaction>
</comment>
<evidence type="ECO:0000313" key="18">
    <source>
        <dbReference type="Proteomes" id="UP000027135"/>
    </source>
</evidence>
<dbReference type="STRING" id="136037.A0A067R8C0"/>
<comment type="catalytic activity">
    <reaction evidence="1 13">
        <text>alpha-D-glucose = beta-D-glucose</text>
        <dbReference type="Rhea" id="RHEA:10264"/>
        <dbReference type="ChEBI" id="CHEBI:15903"/>
        <dbReference type="ChEBI" id="CHEBI:17925"/>
        <dbReference type="EC" id="5.1.3.3"/>
    </reaction>
</comment>
<evidence type="ECO:0000256" key="14">
    <source>
        <dbReference type="PIRSR" id="PIRSR005096-1"/>
    </source>
</evidence>
<feature type="binding site" evidence="15">
    <location>
        <position position="271"/>
    </location>
    <ligand>
        <name>beta-D-galactose</name>
        <dbReference type="ChEBI" id="CHEBI:27667"/>
    </ligand>
</feature>
<comment type="similarity">
    <text evidence="6 13">Belongs to the aldose epimerase family.</text>
</comment>
<dbReference type="InterPro" id="IPR011013">
    <property type="entry name" value="Gal_mutarotase_sf_dom"/>
</dbReference>
<keyword evidence="8" id="KW-0963">Cytoplasm</keyword>
<keyword evidence="11 13" id="KW-0119">Carbohydrate metabolism</keyword>
<evidence type="ECO:0000256" key="6">
    <source>
        <dbReference type="ARBA" id="ARBA00006206"/>
    </source>
</evidence>